<evidence type="ECO:0000313" key="1">
    <source>
        <dbReference type="EMBL" id="NEX62464.1"/>
    </source>
</evidence>
<dbReference type="Proteomes" id="UP000482155">
    <property type="component" value="Unassembled WGS sequence"/>
</dbReference>
<organism evidence="1 2">
    <name type="scientific">Noviherbaspirillum galbum</name>
    <dbReference type="NCBI Taxonomy" id="2709383"/>
    <lineage>
        <taxon>Bacteria</taxon>
        <taxon>Pseudomonadati</taxon>
        <taxon>Pseudomonadota</taxon>
        <taxon>Betaproteobacteria</taxon>
        <taxon>Burkholderiales</taxon>
        <taxon>Oxalobacteraceae</taxon>
        <taxon>Noviherbaspirillum</taxon>
    </lineage>
</organism>
<keyword evidence="2" id="KW-1185">Reference proteome</keyword>
<dbReference type="EMBL" id="JAAIVB010000051">
    <property type="protein sequence ID" value="NEX62464.1"/>
    <property type="molecule type" value="Genomic_DNA"/>
</dbReference>
<reference evidence="1 2" key="1">
    <citation type="submission" date="2020-02" db="EMBL/GenBank/DDBJ databases">
        <authorList>
            <person name="Kim M.K."/>
        </authorList>
    </citation>
    <scope>NUCLEOTIDE SEQUENCE [LARGE SCALE GENOMIC DNA]</scope>
    <source>
        <strain evidence="1 2">17J57-3</strain>
    </source>
</reference>
<dbReference type="RefSeq" id="WP_163964774.1">
    <property type="nucleotide sequence ID" value="NZ_JAAIVB010000051.1"/>
</dbReference>
<sequence length="234" mass="26690">MRYLDLTGLDRCAVFASVFSVMFHPEDPYRRNALKAWLEVNVNFCQGTLEEISPETLRFLIEAGDRGAGSDLRKKDPGRPAAGHALIALLTMKAAHIKDAGLDKAFYLVSEIYRGEKDYDGKPLRVRRESMRKHWRSYSSVAHLWAAYLVLLAEAKEGGYLKDVWRWLDCERLVAVAKTIQDQAEQCSLPRRQGPLRRDSAIRIVGIAGEPWRPDELSLNQRQLLSEFTSRSNQ</sequence>
<dbReference type="AlphaFoldDB" id="A0A6B3SNU1"/>
<evidence type="ECO:0000313" key="2">
    <source>
        <dbReference type="Proteomes" id="UP000482155"/>
    </source>
</evidence>
<comment type="caution">
    <text evidence="1">The sequence shown here is derived from an EMBL/GenBank/DDBJ whole genome shotgun (WGS) entry which is preliminary data.</text>
</comment>
<gene>
    <name evidence="1" type="ORF">G3574_15345</name>
</gene>
<name>A0A6B3SNU1_9BURK</name>
<accession>A0A6B3SNU1</accession>
<proteinExistence type="predicted"/>
<protein>
    <submittedName>
        <fullName evidence="1">Uncharacterized protein</fullName>
    </submittedName>
</protein>